<dbReference type="InterPro" id="IPR027417">
    <property type="entry name" value="P-loop_NTPase"/>
</dbReference>
<feature type="domain" description="ABC transporter" evidence="8">
    <location>
        <begin position="12"/>
        <end position="267"/>
    </location>
</feature>
<dbReference type="Pfam" id="PF00005">
    <property type="entry name" value="ABC_tran"/>
    <property type="match status" value="1"/>
</dbReference>
<dbReference type="EMBL" id="CP104067">
    <property type="protein sequence ID" value="WAH40504.1"/>
    <property type="molecule type" value="Genomic_DNA"/>
</dbReference>
<proteinExistence type="inferred from homology"/>
<evidence type="ECO:0000256" key="7">
    <source>
        <dbReference type="ARBA" id="ARBA00023136"/>
    </source>
</evidence>
<dbReference type="Gene3D" id="3.40.50.300">
    <property type="entry name" value="P-loop containing nucleotide triphosphate hydrolases"/>
    <property type="match status" value="1"/>
</dbReference>
<evidence type="ECO:0000256" key="2">
    <source>
        <dbReference type="ARBA" id="ARBA00005417"/>
    </source>
</evidence>
<dbReference type="InterPro" id="IPR003439">
    <property type="entry name" value="ABC_transporter-like_ATP-bd"/>
</dbReference>
<evidence type="ECO:0000259" key="8">
    <source>
        <dbReference type="PROSITE" id="PS50893"/>
    </source>
</evidence>
<gene>
    <name evidence="9" type="ORF">NZD89_19545</name>
</gene>
<dbReference type="CDD" id="cd03257">
    <property type="entry name" value="ABC_NikE_OppD_transporters"/>
    <property type="match status" value="1"/>
</dbReference>
<dbReference type="RefSeq" id="WP_268004403.1">
    <property type="nucleotide sequence ID" value="NZ_BSUT01000001.1"/>
</dbReference>
<evidence type="ECO:0000256" key="5">
    <source>
        <dbReference type="ARBA" id="ARBA00022741"/>
    </source>
</evidence>
<comment type="similarity">
    <text evidence="2">Belongs to the ABC transporter superfamily.</text>
</comment>
<keyword evidence="7" id="KW-0472">Membrane</keyword>
<keyword evidence="3" id="KW-0813">Transport</keyword>
<dbReference type="InterPro" id="IPR003593">
    <property type="entry name" value="AAA+_ATPase"/>
</dbReference>
<dbReference type="GO" id="GO:0005524">
    <property type="term" value="F:ATP binding"/>
    <property type="evidence" value="ECO:0007669"/>
    <property type="project" value="UniProtKB-KW"/>
</dbReference>
<evidence type="ECO:0000256" key="4">
    <source>
        <dbReference type="ARBA" id="ARBA00022475"/>
    </source>
</evidence>
<dbReference type="PANTHER" id="PTHR43297">
    <property type="entry name" value="OLIGOPEPTIDE TRANSPORT ATP-BINDING PROTEIN APPD"/>
    <property type="match status" value="1"/>
</dbReference>
<dbReference type="Proteomes" id="UP001164761">
    <property type="component" value="Chromosome"/>
</dbReference>
<evidence type="ECO:0000256" key="3">
    <source>
        <dbReference type="ARBA" id="ARBA00022448"/>
    </source>
</evidence>
<dbReference type="InterPro" id="IPR050388">
    <property type="entry name" value="ABC_Ni/Peptide_Import"/>
</dbReference>
<protein>
    <submittedName>
        <fullName evidence="9">ABC transporter ATP-binding protein</fullName>
    </submittedName>
</protein>
<dbReference type="NCBIfam" id="TIGR01727">
    <property type="entry name" value="oligo_HPY"/>
    <property type="match status" value="1"/>
</dbReference>
<sequence length="342" mass="37171">MSHQDSDVVLSVRDLSVVYGAPAKGRKRKSAPPAVAVDHVSLDLKAGECIGLIGESGSGKSTFGYAIMNLLPKPGRITNGKIELLGSGDLVRLDNRRLAAIRGKQIGMVFQGAQSMFNPLMTIQDHLRDIFRVHGVDNQTGLNEAKELMNRARLDVGRVLRSYPHELSGGMRQRVAIVASVMMKPDVLILDEPTTALDALSQTLVLDILRDIRSVQSMAMIFITHDFAVASNIGDRIAVMYAGQMVEVGPVLDVYRRASHPYTRGLIASVPSLTRADGELAGVPGQPPNMSDLPKGCRFADRCNLVTEQCRTRVPETLTVGNEHDVMCVRAIEIGEEVSVHV</sequence>
<comment type="subcellular location">
    <subcellularLocation>
        <location evidence="1">Cell membrane</location>
        <topology evidence="1">Peripheral membrane protein</topology>
    </subcellularLocation>
</comment>
<dbReference type="InterPro" id="IPR013563">
    <property type="entry name" value="Oligopep_ABC_C"/>
</dbReference>
<dbReference type="InterPro" id="IPR017871">
    <property type="entry name" value="ABC_transporter-like_CS"/>
</dbReference>
<evidence type="ECO:0000313" key="9">
    <source>
        <dbReference type="EMBL" id="WAH40504.1"/>
    </source>
</evidence>
<keyword evidence="5" id="KW-0547">Nucleotide-binding</keyword>
<accession>A0ABY6ZC88</accession>
<keyword evidence="6 9" id="KW-0067">ATP-binding</keyword>
<dbReference type="SMART" id="SM00382">
    <property type="entry name" value="AAA"/>
    <property type="match status" value="1"/>
</dbReference>
<dbReference type="Pfam" id="PF08352">
    <property type="entry name" value="oligo_HPY"/>
    <property type="match status" value="1"/>
</dbReference>
<dbReference type="PANTHER" id="PTHR43297:SF2">
    <property type="entry name" value="DIPEPTIDE TRANSPORT ATP-BINDING PROTEIN DPPD"/>
    <property type="match status" value="1"/>
</dbReference>
<keyword evidence="4" id="KW-1003">Cell membrane</keyword>
<evidence type="ECO:0000256" key="6">
    <source>
        <dbReference type="ARBA" id="ARBA00022840"/>
    </source>
</evidence>
<name>A0ABY6ZC88_9BACL</name>
<dbReference type="PROSITE" id="PS50893">
    <property type="entry name" value="ABC_TRANSPORTER_2"/>
    <property type="match status" value="1"/>
</dbReference>
<evidence type="ECO:0000256" key="1">
    <source>
        <dbReference type="ARBA" id="ARBA00004202"/>
    </source>
</evidence>
<keyword evidence="10" id="KW-1185">Reference proteome</keyword>
<reference evidence="9" key="1">
    <citation type="submission" date="2022-08" db="EMBL/GenBank/DDBJ databases">
        <title>Alicyclobacillus fastidiosus DSM 17978, complete genome.</title>
        <authorList>
            <person name="Wang Q."/>
            <person name="Cai R."/>
            <person name="Wang Z."/>
        </authorList>
    </citation>
    <scope>NUCLEOTIDE SEQUENCE</scope>
    <source>
        <strain evidence="9">DSM 17978</strain>
    </source>
</reference>
<organism evidence="9 10">
    <name type="scientific">Alicyclobacillus fastidiosus</name>
    <dbReference type="NCBI Taxonomy" id="392011"/>
    <lineage>
        <taxon>Bacteria</taxon>
        <taxon>Bacillati</taxon>
        <taxon>Bacillota</taxon>
        <taxon>Bacilli</taxon>
        <taxon>Bacillales</taxon>
        <taxon>Alicyclobacillaceae</taxon>
        <taxon>Alicyclobacillus</taxon>
    </lineage>
</organism>
<dbReference type="PROSITE" id="PS00211">
    <property type="entry name" value="ABC_TRANSPORTER_1"/>
    <property type="match status" value="1"/>
</dbReference>
<dbReference type="SUPFAM" id="SSF52540">
    <property type="entry name" value="P-loop containing nucleoside triphosphate hydrolases"/>
    <property type="match status" value="1"/>
</dbReference>
<evidence type="ECO:0000313" key="10">
    <source>
        <dbReference type="Proteomes" id="UP001164761"/>
    </source>
</evidence>